<keyword evidence="4" id="KW-1185">Reference proteome</keyword>
<protein>
    <submittedName>
        <fullName evidence="3">Uncharacterized protein</fullName>
    </submittedName>
</protein>
<comment type="caution">
    <text evidence="3">The sequence shown here is derived from an EMBL/GenBank/DDBJ whole genome shotgun (WGS) entry which is preliminary data.</text>
</comment>
<dbReference type="Proteomes" id="UP001054837">
    <property type="component" value="Unassembled WGS sequence"/>
</dbReference>
<gene>
    <name evidence="3" type="ORF">CDAR_96661</name>
</gene>
<dbReference type="AlphaFoldDB" id="A0AAV4QUY1"/>
<accession>A0AAV4QUY1</accession>
<reference evidence="3 4" key="1">
    <citation type="submission" date="2021-06" db="EMBL/GenBank/DDBJ databases">
        <title>Caerostris darwini draft genome.</title>
        <authorList>
            <person name="Kono N."/>
            <person name="Arakawa K."/>
        </authorList>
    </citation>
    <scope>NUCLEOTIDE SEQUENCE [LARGE SCALE GENOMIC DNA]</scope>
</reference>
<keyword evidence="2" id="KW-0472">Membrane</keyword>
<dbReference type="EMBL" id="BPLQ01005166">
    <property type="protein sequence ID" value="GIY13045.1"/>
    <property type="molecule type" value="Genomic_DNA"/>
</dbReference>
<evidence type="ECO:0000256" key="2">
    <source>
        <dbReference type="SAM" id="Phobius"/>
    </source>
</evidence>
<feature type="region of interest" description="Disordered" evidence="1">
    <location>
        <begin position="67"/>
        <end position="88"/>
    </location>
</feature>
<keyword evidence="2" id="KW-0812">Transmembrane</keyword>
<proteinExistence type="predicted"/>
<name>A0AAV4QUY1_9ARAC</name>
<feature type="transmembrane region" description="Helical" evidence="2">
    <location>
        <begin position="12"/>
        <end position="40"/>
    </location>
</feature>
<evidence type="ECO:0000313" key="3">
    <source>
        <dbReference type="EMBL" id="GIY13045.1"/>
    </source>
</evidence>
<evidence type="ECO:0000256" key="1">
    <source>
        <dbReference type="SAM" id="MobiDB-lite"/>
    </source>
</evidence>
<keyword evidence="2" id="KW-1133">Transmembrane helix</keyword>
<organism evidence="3 4">
    <name type="scientific">Caerostris darwini</name>
    <dbReference type="NCBI Taxonomy" id="1538125"/>
    <lineage>
        <taxon>Eukaryota</taxon>
        <taxon>Metazoa</taxon>
        <taxon>Ecdysozoa</taxon>
        <taxon>Arthropoda</taxon>
        <taxon>Chelicerata</taxon>
        <taxon>Arachnida</taxon>
        <taxon>Araneae</taxon>
        <taxon>Araneomorphae</taxon>
        <taxon>Entelegynae</taxon>
        <taxon>Araneoidea</taxon>
        <taxon>Araneidae</taxon>
        <taxon>Caerostris</taxon>
    </lineage>
</organism>
<sequence length="88" mass="10105">MEVRLSETAEKILRFVVTMVPIGVLDLVFTMIFVSVLKIIHTAWMLVDKMYGGIEFPKWWFSIPIPDQPPPPQLPPLDEGQRNPENVT</sequence>
<evidence type="ECO:0000313" key="4">
    <source>
        <dbReference type="Proteomes" id="UP001054837"/>
    </source>
</evidence>